<comment type="caution">
    <text evidence="3">The sequence shown here is derived from an EMBL/GenBank/DDBJ whole genome shotgun (WGS) entry which is preliminary data.</text>
</comment>
<evidence type="ECO:0000256" key="1">
    <source>
        <dbReference type="SAM" id="MobiDB-lite"/>
    </source>
</evidence>
<dbReference type="EMBL" id="BOMI01000053">
    <property type="protein sequence ID" value="GID74222.1"/>
    <property type="molecule type" value="Genomic_DNA"/>
</dbReference>
<accession>A0ABQ3Y2L3</accession>
<evidence type="ECO:0000259" key="2">
    <source>
        <dbReference type="Pfam" id="PF13569"/>
    </source>
</evidence>
<evidence type="ECO:0000313" key="4">
    <source>
        <dbReference type="Proteomes" id="UP000609879"/>
    </source>
</evidence>
<name>A0ABQ3Y2L3_9ACTN</name>
<proteinExistence type="predicted"/>
<protein>
    <recommendedName>
        <fullName evidence="2">DUF4132 domain-containing protein</fullName>
    </recommendedName>
</protein>
<gene>
    <name evidence="3" type="ORF">Ade02nite_28630</name>
</gene>
<sequence length="1018" mass="110703">MRKFVLPNEDSWTLPALWRQNLRPRRGGLTVPRQGVPGDAAERLRASLADPKVVKAMARVRDRDVIFDPELLAAGERHLDGWREAGAPGGQADPRAAAAAALLVRPRIYEMDTRLVHAWVSRFGLEFAVRAVGEMSRLIADGVLWTVDPEPEKTYERLWRGDDLEDLVAVAHVMRGLLAAASDSEYERACEILAGYRVSAVGRILTSFLAPTQVAWVDEDCAATAAGWPGVPDRGEDFSWGDHRALSGILVAAAGSVDHLDQLRGNIKNKFLGYQDHGLVGTILDGVGPAAVLPVFNDPFYRDMFRLNDQGWVNRHRLGADAIRLLAEVPDDEALRLMFRECFAGPRRRPGLALKTKVLARFPVRALRVLAEMAAEEDNPLCTAMLGSHVLADPRLLPAVAESLPATVRARVAEIAAGGAGVGAAWAQALDAVPWRNNYQLDGADEVKKAIAALAAIPTEEALSLVVDRVDRKHFRPALLAAAKRDPRLALRVLAAKATDETVTELLRNHVLAYPEAVAQTLPALEGEARARVEAITGPAAGTGHSAATPPVLAGPPRRADGKPMRVPALPDWLVLATLPAVVTHDGGEPLSPEAVRNLCGLLAVSKIAEPHPGIAEVRAACDERDLAVFAWAIFEQWQAAQYPPKSNLAMVALAALGDDSTVPPLVALFPDWANAAMRVRTGMDVLGAIGTDLALTQLARLARKARTAGIRGFAEDRLSAAAAARGLSPVALADRIVPDLGLDRDGRLVLDYGPRQFTVGFDEHFQATITDRQGGRLARLPRPAATDDATLAPAAQRRLTELKKDVKTIAGERTRALEEAMATGRRWTGADFRRFFVDHPLHWQLTRRLLWAAFDERGRMTTAFRVAEDRTPADIDDKTWALDADATVAVAHPWHVRTDRAAWGEIFADYAIIQPFPQIGRELFTLADLDLDAVVGSQIEGRRLYALSARGWRFGDGHAALLRNWPGGITIELRFGPGYHWQEPDAPQHLHSVRGDLAGLDPVGASEVVRDVRSLVN</sequence>
<feature type="domain" description="DUF4132" evidence="2">
    <location>
        <begin position="775"/>
        <end position="953"/>
    </location>
</feature>
<feature type="region of interest" description="Disordered" evidence="1">
    <location>
        <begin position="538"/>
        <end position="561"/>
    </location>
</feature>
<keyword evidence="4" id="KW-1185">Reference proteome</keyword>
<dbReference type="InterPro" id="IPR025406">
    <property type="entry name" value="DUF4132"/>
</dbReference>
<organism evidence="3 4">
    <name type="scientific">Paractinoplanes deccanensis</name>
    <dbReference type="NCBI Taxonomy" id="113561"/>
    <lineage>
        <taxon>Bacteria</taxon>
        <taxon>Bacillati</taxon>
        <taxon>Actinomycetota</taxon>
        <taxon>Actinomycetes</taxon>
        <taxon>Micromonosporales</taxon>
        <taxon>Micromonosporaceae</taxon>
        <taxon>Paractinoplanes</taxon>
    </lineage>
</organism>
<dbReference type="RefSeq" id="WP_203762236.1">
    <property type="nucleotide sequence ID" value="NZ_BAAABO010000006.1"/>
</dbReference>
<dbReference type="Pfam" id="PF13569">
    <property type="entry name" value="DUF4132"/>
    <property type="match status" value="1"/>
</dbReference>
<dbReference type="Proteomes" id="UP000609879">
    <property type="component" value="Unassembled WGS sequence"/>
</dbReference>
<reference evidence="3 4" key="1">
    <citation type="submission" date="2021-01" db="EMBL/GenBank/DDBJ databases">
        <title>Whole genome shotgun sequence of Actinoplanes deccanensis NBRC 13994.</title>
        <authorList>
            <person name="Komaki H."/>
            <person name="Tamura T."/>
        </authorList>
    </citation>
    <scope>NUCLEOTIDE SEQUENCE [LARGE SCALE GENOMIC DNA]</scope>
    <source>
        <strain evidence="3 4">NBRC 13994</strain>
    </source>
</reference>
<evidence type="ECO:0000313" key="3">
    <source>
        <dbReference type="EMBL" id="GID74222.1"/>
    </source>
</evidence>